<dbReference type="EMBL" id="FNCP01000021">
    <property type="protein sequence ID" value="SDH88910.1"/>
    <property type="molecule type" value="Genomic_DNA"/>
</dbReference>
<reference evidence="3" key="1">
    <citation type="submission" date="2016-10" db="EMBL/GenBank/DDBJ databases">
        <authorList>
            <person name="Varghese N."/>
            <person name="Submissions S."/>
        </authorList>
    </citation>
    <scope>NUCLEOTIDE SEQUENCE [LARGE SCALE GENOMIC DNA]</scope>
    <source>
        <strain evidence="3">DSM 8344</strain>
    </source>
</reference>
<dbReference type="Gene3D" id="1.10.3480.10">
    <property type="entry name" value="TorD-like"/>
    <property type="match status" value="1"/>
</dbReference>
<organism evidence="2 3">
    <name type="scientific">Desulfosporosinus hippei DSM 8344</name>
    <dbReference type="NCBI Taxonomy" id="1121419"/>
    <lineage>
        <taxon>Bacteria</taxon>
        <taxon>Bacillati</taxon>
        <taxon>Bacillota</taxon>
        <taxon>Clostridia</taxon>
        <taxon>Eubacteriales</taxon>
        <taxon>Desulfitobacteriaceae</taxon>
        <taxon>Desulfosporosinus</taxon>
    </lineage>
</organism>
<proteinExistence type="predicted"/>
<protein>
    <submittedName>
        <fullName evidence="2">Nitrate reductase delta subunit</fullName>
    </submittedName>
</protein>
<dbReference type="InterPro" id="IPR050289">
    <property type="entry name" value="TorD/DmsD_chaperones"/>
</dbReference>
<dbReference type="InterPro" id="IPR020945">
    <property type="entry name" value="DMSO/NO3_reduct_chaperone"/>
</dbReference>
<dbReference type="PANTHER" id="PTHR34227:SF1">
    <property type="entry name" value="DIMETHYL SULFOXIDE REDUCTASE CHAPERONE-RELATED"/>
    <property type="match status" value="1"/>
</dbReference>
<dbReference type="SUPFAM" id="SSF89155">
    <property type="entry name" value="TorD-like"/>
    <property type="match status" value="1"/>
</dbReference>
<gene>
    <name evidence="2" type="ORF">SAMN05443529_12148</name>
</gene>
<evidence type="ECO:0000313" key="2">
    <source>
        <dbReference type="EMBL" id="SDH88910.1"/>
    </source>
</evidence>
<dbReference type="AlphaFoldDB" id="A0A1G8G3Q8"/>
<accession>A0A1G8G3Q8</accession>
<keyword evidence="3" id="KW-1185">Reference proteome</keyword>
<evidence type="ECO:0000313" key="3">
    <source>
        <dbReference type="Proteomes" id="UP000198656"/>
    </source>
</evidence>
<sequence>MLDSITTQTTTNQPVSEGVLALIELRAYAYDVLRRTFASEPSQEYLELMKDTIVQFPFALESEDILKGIKAVDSSLSRSSGLSREEVDGLQWDYTRLFIGPDQLAAPPWESAYANEDKLLFQKETLEVRGAYLKHLFLPAQFQQEADDHIGLELDFMYQLCLELYEKAKSGESFQEVLEDQQSFLQQHLLKWVPRFGRDIINNSTTDFYKGMASILMGYLSLDLGAVEELLTVNSANKRF</sequence>
<dbReference type="Proteomes" id="UP000198656">
    <property type="component" value="Unassembled WGS sequence"/>
</dbReference>
<dbReference type="RefSeq" id="WP_092334756.1">
    <property type="nucleotide sequence ID" value="NZ_FNCP01000021.1"/>
</dbReference>
<name>A0A1G8G3Q8_9FIRM</name>
<dbReference type="Pfam" id="PF02613">
    <property type="entry name" value="Nitrate_red_del"/>
    <property type="match status" value="1"/>
</dbReference>
<evidence type="ECO:0000256" key="1">
    <source>
        <dbReference type="ARBA" id="ARBA00023186"/>
    </source>
</evidence>
<dbReference type="PANTHER" id="PTHR34227">
    <property type="entry name" value="CHAPERONE PROTEIN YCDY"/>
    <property type="match status" value="1"/>
</dbReference>
<keyword evidence="1" id="KW-0143">Chaperone</keyword>
<dbReference type="InterPro" id="IPR036411">
    <property type="entry name" value="TorD-like_sf"/>
</dbReference>
<dbReference type="OrthoDB" id="9795302at2"/>
<dbReference type="STRING" id="1121419.SAMN05443529_12148"/>